<feature type="transmembrane region" description="Helical" evidence="7">
    <location>
        <begin position="37"/>
        <end position="57"/>
    </location>
</feature>
<organism evidence="8 9">
    <name type="scientific">Saccharomycodes ludwigii</name>
    <dbReference type="NCBI Taxonomy" id="36035"/>
    <lineage>
        <taxon>Eukaryota</taxon>
        <taxon>Fungi</taxon>
        <taxon>Dikarya</taxon>
        <taxon>Ascomycota</taxon>
        <taxon>Saccharomycotina</taxon>
        <taxon>Saccharomycetes</taxon>
        <taxon>Saccharomycodales</taxon>
        <taxon>Saccharomycodaceae</taxon>
        <taxon>Saccharomycodes</taxon>
    </lineage>
</organism>
<dbReference type="OrthoDB" id="536545at2759"/>
<keyword evidence="5 7" id="KW-0472">Membrane</keyword>
<feature type="transmembrane region" description="Helical" evidence="7">
    <location>
        <begin position="157"/>
        <end position="177"/>
    </location>
</feature>
<evidence type="ECO:0000256" key="6">
    <source>
        <dbReference type="SAM" id="MobiDB-lite"/>
    </source>
</evidence>
<comment type="similarity">
    <text evidence="2">Belongs to the archaeal/bacterial/fungal opsin family.</text>
</comment>
<keyword evidence="9" id="KW-1185">Reference proteome</keyword>
<dbReference type="AlphaFoldDB" id="A0A376B144"/>
<feature type="transmembrane region" description="Helical" evidence="7">
    <location>
        <begin position="183"/>
        <end position="203"/>
    </location>
</feature>
<dbReference type="PANTHER" id="PTHR28286:SF1">
    <property type="entry name" value="30 KDA HEAT SHOCK PROTEIN-RELATED"/>
    <property type="match status" value="1"/>
</dbReference>
<dbReference type="EMBL" id="UFAJ01000008">
    <property type="protein sequence ID" value="SSD58362.1"/>
    <property type="molecule type" value="Genomic_DNA"/>
</dbReference>
<evidence type="ECO:0000256" key="2">
    <source>
        <dbReference type="ARBA" id="ARBA00008130"/>
    </source>
</evidence>
<dbReference type="VEuPathDB" id="FungiDB:SCODWIG_00123"/>
<feature type="transmembrane region" description="Helical" evidence="7">
    <location>
        <begin position="215"/>
        <end position="234"/>
    </location>
</feature>
<feature type="compositionally biased region" description="Acidic residues" evidence="6">
    <location>
        <begin position="309"/>
        <end position="323"/>
    </location>
</feature>
<dbReference type="SUPFAM" id="SSF81321">
    <property type="entry name" value="Family A G protein-coupled receptor-like"/>
    <property type="match status" value="1"/>
</dbReference>
<feature type="transmembrane region" description="Helical" evidence="7">
    <location>
        <begin position="69"/>
        <end position="87"/>
    </location>
</feature>
<keyword evidence="8" id="KW-0346">Stress response</keyword>
<evidence type="ECO:0000256" key="3">
    <source>
        <dbReference type="ARBA" id="ARBA00022692"/>
    </source>
</evidence>
<reference evidence="9" key="1">
    <citation type="submission" date="2018-06" db="EMBL/GenBank/DDBJ databases">
        <authorList>
            <person name="Guldener U."/>
        </authorList>
    </citation>
    <scope>NUCLEOTIDE SEQUENCE [LARGE SCALE GENOMIC DNA]</scope>
    <source>
        <strain evidence="9">UTAD17</strain>
    </source>
</reference>
<dbReference type="InterPro" id="IPR001425">
    <property type="entry name" value="Arc/bac/fun_rhodopsins"/>
</dbReference>
<evidence type="ECO:0000313" key="9">
    <source>
        <dbReference type="Proteomes" id="UP000262825"/>
    </source>
</evidence>
<dbReference type="PANTHER" id="PTHR28286">
    <property type="match status" value="1"/>
</dbReference>
<evidence type="ECO:0000256" key="7">
    <source>
        <dbReference type="SAM" id="Phobius"/>
    </source>
</evidence>
<feature type="region of interest" description="Disordered" evidence="6">
    <location>
        <begin position="288"/>
        <end position="323"/>
    </location>
</feature>
<dbReference type="GO" id="GO:0005783">
    <property type="term" value="C:endoplasmic reticulum"/>
    <property type="evidence" value="ECO:0007669"/>
    <property type="project" value="TreeGrafter"/>
</dbReference>
<sequence length="323" mass="35815">MVYNPSDLVIKASGNQAVNVNPTHGVDFKITNRGSDWLWACFSVFGFLTALYTLLLFLNRVGNRFKKVVYASIVWIGIVMTFNYYAMASNLGWAGINAEFNNITVSNQSANPGVRQIFYTKFIAWVLSWPAYILIIEASSLEGDFDGARLFDLLEAYLIQVGGLEVLSIGLLLSSLIKSTYKWGFWVFAASGVITYSAFFVYRHIFQLYTRGLKLLILFVSIVVILLYPVAYALSDGGNVIQPDAAAVFFGILDWCSFVILPIFISWVSCSGSASFLPTIFKERKLPEKPAADTEKQEPASIRASGETEIPEVVDTGDSEEST</sequence>
<feature type="transmembrane region" description="Helical" evidence="7">
    <location>
        <begin position="117"/>
        <end position="136"/>
    </location>
</feature>
<dbReference type="SMART" id="SM01021">
    <property type="entry name" value="Bac_rhodopsin"/>
    <property type="match status" value="1"/>
</dbReference>
<feature type="compositionally biased region" description="Basic and acidic residues" evidence="6">
    <location>
        <begin position="288"/>
        <end position="298"/>
    </location>
</feature>
<evidence type="ECO:0000256" key="4">
    <source>
        <dbReference type="ARBA" id="ARBA00022989"/>
    </source>
</evidence>
<name>A0A376B144_9ASCO</name>
<proteinExistence type="inferred from homology"/>
<feature type="transmembrane region" description="Helical" evidence="7">
    <location>
        <begin position="246"/>
        <end position="268"/>
    </location>
</feature>
<dbReference type="GO" id="GO:0005886">
    <property type="term" value="C:plasma membrane"/>
    <property type="evidence" value="ECO:0007669"/>
    <property type="project" value="TreeGrafter"/>
</dbReference>
<keyword evidence="4 7" id="KW-1133">Transmembrane helix</keyword>
<gene>
    <name evidence="8" type="ORF">SCODWIG_00123</name>
</gene>
<dbReference type="Gene3D" id="1.20.1070.10">
    <property type="entry name" value="Rhodopsin 7-helix transmembrane proteins"/>
    <property type="match status" value="1"/>
</dbReference>
<evidence type="ECO:0000256" key="1">
    <source>
        <dbReference type="ARBA" id="ARBA00004141"/>
    </source>
</evidence>
<comment type="subcellular location">
    <subcellularLocation>
        <location evidence="1">Membrane</location>
        <topology evidence="1">Multi-pass membrane protein</topology>
    </subcellularLocation>
</comment>
<accession>A0A376B144</accession>
<dbReference type="Proteomes" id="UP000262825">
    <property type="component" value="Unassembled WGS sequence"/>
</dbReference>
<evidence type="ECO:0000256" key="5">
    <source>
        <dbReference type="ARBA" id="ARBA00023136"/>
    </source>
</evidence>
<evidence type="ECO:0000313" key="8">
    <source>
        <dbReference type="EMBL" id="SSD58362.1"/>
    </source>
</evidence>
<protein>
    <submittedName>
        <fullName evidence="8">Related to 30 kDa heat shock protein</fullName>
    </submittedName>
</protein>
<keyword evidence="3 7" id="KW-0812">Transmembrane</keyword>